<comment type="caution">
    <text evidence="2">The sequence shown here is derived from an EMBL/GenBank/DDBJ whole genome shotgun (WGS) entry which is preliminary data.</text>
</comment>
<evidence type="ECO:0000313" key="3">
    <source>
        <dbReference type="EMBL" id="MBP1954813.1"/>
    </source>
</evidence>
<dbReference type="Proteomes" id="UP000614609">
    <property type="component" value="Unassembled WGS sequence"/>
</dbReference>
<keyword evidence="4" id="KW-1185">Reference proteome</keyword>
<name>A0A830FLY3_9EURY</name>
<evidence type="ECO:0000256" key="1">
    <source>
        <dbReference type="SAM" id="Phobius"/>
    </source>
</evidence>
<dbReference type="RefSeq" id="WP_188870041.1">
    <property type="nucleotide sequence ID" value="NZ_BMOO01000002.1"/>
</dbReference>
<keyword evidence="1" id="KW-1133">Transmembrane helix</keyword>
<dbReference type="Proteomes" id="UP000765891">
    <property type="component" value="Unassembled WGS sequence"/>
</dbReference>
<gene>
    <name evidence="2" type="ORF">GCM10009017_07630</name>
    <name evidence="3" type="ORF">J2752_001725</name>
</gene>
<accession>A0A830FLY3</accession>
<reference evidence="2" key="2">
    <citation type="submission" date="2020-09" db="EMBL/GenBank/DDBJ databases">
        <authorList>
            <person name="Sun Q."/>
            <person name="Ohkuma M."/>
        </authorList>
    </citation>
    <scope>NUCLEOTIDE SEQUENCE</scope>
    <source>
        <strain evidence="2">JCM 16108</strain>
    </source>
</reference>
<evidence type="ECO:0000313" key="2">
    <source>
        <dbReference type="EMBL" id="GGM59937.1"/>
    </source>
</evidence>
<feature type="transmembrane region" description="Helical" evidence="1">
    <location>
        <begin position="34"/>
        <end position="55"/>
    </location>
</feature>
<reference evidence="2" key="1">
    <citation type="journal article" date="2014" name="Int. J. Syst. Evol. Microbiol.">
        <title>Complete genome sequence of Corynebacterium casei LMG S-19264T (=DSM 44701T), isolated from a smear-ripened cheese.</title>
        <authorList>
            <consortium name="US DOE Joint Genome Institute (JGI-PGF)"/>
            <person name="Walter F."/>
            <person name="Albersmeier A."/>
            <person name="Kalinowski J."/>
            <person name="Ruckert C."/>
        </authorList>
    </citation>
    <scope>NUCLEOTIDE SEQUENCE</scope>
    <source>
        <strain evidence="2">JCM 16108</strain>
    </source>
</reference>
<dbReference type="AlphaFoldDB" id="A0A830FLY3"/>
<organism evidence="2 4">
    <name type="scientific">Halarchaeum rubridurum</name>
    <dbReference type="NCBI Taxonomy" id="489911"/>
    <lineage>
        <taxon>Archaea</taxon>
        <taxon>Methanobacteriati</taxon>
        <taxon>Methanobacteriota</taxon>
        <taxon>Stenosarchaea group</taxon>
        <taxon>Halobacteria</taxon>
        <taxon>Halobacteriales</taxon>
        <taxon>Halobacteriaceae</taxon>
    </lineage>
</organism>
<keyword evidence="1" id="KW-0472">Membrane</keyword>
<evidence type="ECO:0000313" key="4">
    <source>
        <dbReference type="Proteomes" id="UP000614609"/>
    </source>
</evidence>
<sequence length="69" mass="7358">MDRKELGFGLFGVAALVEIVALALIVFRGVQSMALFYVIAGAAVVALGALGLYTLEAWRHPTSSHETTH</sequence>
<keyword evidence="1" id="KW-0812">Transmembrane</keyword>
<protein>
    <submittedName>
        <fullName evidence="3">ABC-type proline/glycine betaine transport system permease subunit</fullName>
    </submittedName>
</protein>
<feature type="transmembrane region" description="Helical" evidence="1">
    <location>
        <begin position="6"/>
        <end position="27"/>
    </location>
</feature>
<dbReference type="EMBL" id="BMOO01000002">
    <property type="protein sequence ID" value="GGM59937.1"/>
    <property type="molecule type" value="Genomic_DNA"/>
</dbReference>
<reference evidence="3" key="3">
    <citation type="submission" date="2021-03" db="EMBL/GenBank/DDBJ databases">
        <title>Genomic Encyclopedia of Type Strains, Phase IV (KMG-IV): sequencing the most valuable type-strain genomes for metagenomic binning, comparative biology and taxonomic classification.</title>
        <authorList>
            <person name="Goeker M."/>
        </authorList>
    </citation>
    <scope>NUCLEOTIDE SEQUENCE</scope>
    <source>
        <strain evidence="3">DSM 22443</strain>
    </source>
</reference>
<dbReference type="EMBL" id="JAGGKO010000002">
    <property type="protein sequence ID" value="MBP1954813.1"/>
    <property type="molecule type" value="Genomic_DNA"/>
</dbReference>
<proteinExistence type="predicted"/>